<feature type="compositionally biased region" description="Low complexity" evidence="2">
    <location>
        <begin position="69"/>
        <end position="84"/>
    </location>
</feature>
<dbReference type="EMBL" id="SKBQ01000068">
    <property type="protein sequence ID" value="TPX09387.1"/>
    <property type="molecule type" value="Genomic_DNA"/>
</dbReference>
<dbReference type="OrthoDB" id="2013972at2759"/>
<dbReference type="GeneID" id="41976878"/>
<dbReference type="InterPro" id="IPR029063">
    <property type="entry name" value="SAM-dependent_MTases_sf"/>
</dbReference>
<dbReference type="PANTHER" id="PTHR43591:SF50">
    <property type="entry name" value="METHYLTRANSFERASE DOMAIN-CONTAINING PROTEIN-RELATED"/>
    <property type="match status" value="1"/>
</dbReference>
<dbReference type="STRING" id="1093900.A0A507APR2"/>
<dbReference type="Pfam" id="PF13489">
    <property type="entry name" value="Methyltransf_23"/>
    <property type="match status" value="1"/>
</dbReference>
<feature type="compositionally biased region" description="Polar residues" evidence="2">
    <location>
        <begin position="219"/>
        <end position="235"/>
    </location>
</feature>
<sequence>MEYLWAHAMTPLPTLRAVPNRTNNSAKQHPPTTTVKRSRIPGHRRTTSASDDSSSARSRDSHEVPHSPNPSSSSASASRAHPAVAVLTKYPAAVAPPASHRKRVPASTKPDRHLSPCLHACRASHVPPSLDSGADSVFETFQKNSVVSSSNSSSRRNRQSGGGPHSSHSPANANTTTLDRDKSGSSHSSGGHPHHHAAMPPDSSARNKISGIAFGRAESVSSNSGATTLSSRTMMSSEPPSSAEGGSSSQHHLPKPVVTRNGRTYLSDPSIPYPLPVDLAELHRQSLRTLMLFQLFNGPLCSPAFANKPPTRVLEVGCGSGFWSMMCHRYCKQQGHTNISFTGMDVAPIGSGFDRKKADPGSRDEKQQQQQQQQNTGHDMRPDKDMKWRFVQHDMLKTPWPFQDGEFDLIMFKDVTLAVTNTKQQEITDEWLRCLKPGGVFECWESDYTLRMLRPHVPESSSSAAAAAAANADTDDEEDEHEAAARIGAYVLSPNTPLSAPLNNYIVEYNGWVQRALELRDLCPVPCTLMTPLLIQESADLMGIGSRRMAVPLSEVKWEREGVGGVVTKDGKSYIESGAAKGKGRGGKSLSPPQAALRRTALLTVVQMVQSLEPLLREVSSKSQDEWDAWSGKMMNDLVKENGTSWGECLEVGAWWAKKRK</sequence>
<comment type="similarity">
    <text evidence="1">Belongs to the methyltransferase superfamily. LaeA methyltransferase family.</text>
</comment>
<feature type="compositionally biased region" description="Basic residues" evidence="2">
    <location>
        <begin position="36"/>
        <end position="46"/>
    </location>
</feature>
<name>A0A507APR2_9PEZI</name>
<comment type="caution">
    <text evidence="3">The sequence shown here is derived from an EMBL/GenBank/DDBJ whole genome shotgun (WGS) entry which is preliminary data.</text>
</comment>
<dbReference type="InParanoid" id="A0A507APR2"/>
<evidence type="ECO:0000313" key="4">
    <source>
        <dbReference type="Proteomes" id="UP000319257"/>
    </source>
</evidence>
<feature type="compositionally biased region" description="Basic and acidic residues" evidence="2">
    <location>
        <begin position="353"/>
        <end position="367"/>
    </location>
</feature>
<proteinExistence type="inferred from homology"/>
<dbReference type="AlphaFoldDB" id="A0A507APR2"/>
<protein>
    <submittedName>
        <fullName evidence="3">Uncharacterized protein</fullName>
    </submittedName>
</protein>
<keyword evidence="4" id="KW-1185">Reference proteome</keyword>
<dbReference type="SUPFAM" id="SSF53335">
    <property type="entry name" value="S-adenosyl-L-methionine-dependent methyltransferases"/>
    <property type="match status" value="1"/>
</dbReference>
<gene>
    <name evidence="3" type="ORF">E0L32_009431</name>
</gene>
<feature type="region of interest" description="Disordered" evidence="2">
    <location>
        <begin position="145"/>
        <end position="263"/>
    </location>
</feature>
<dbReference type="Proteomes" id="UP000319257">
    <property type="component" value="Unassembled WGS sequence"/>
</dbReference>
<dbReference type="CDD" id="cd02440">
    <property type="entry name" value="AdoMet_MTases"/>
    <property type="match status" value="1"/>
</dbReference>
<accession>A0A507APR2</accession>
<feature type="compositionally biased region" description="Polar residues" evidence="2">
    <location>
        <begin position="20"/>
        <end position="35"/>
    </location>
</feature>
<evidence type="ECO:0000256" key="2">
    <source>
        <dbReference type="SAM" id="MobiDB-lite"/>
    </source>
</evidence>
<feature type="compositionally biased region" description="Low complexity" evidence="2">
    <location>
        <begin position="236"/>
        <end position="249"/>
    </location>
</feature>
<dbReference type="PANTHER" id="PTHR43591">
    <property type="entry name" value="METHYLTRANSFERASE"/>
    <property type="match status" value="1"/>
</dbReference>
<feature type="compositionally biased region" description="Low complexity" evidence="2">
    <location>
        <begin position="47"/>
        <end position="56"/>
    </location>
</feature>
<organism evidence="3 4">
    <name type="scientific">Thyridium curvatum</name>
    <dbReference type="NCBI Taxonomy" id="1093900"/>
    <lineage>
        <taxon>Eukaryota</taxon>
        <taxon>Fungi</taxon>
        <taxon>Dikarya</taxon>
        <taxon>Ascomycota</taxon>
        <taxon>Pezizomycotina</taxon>
        <taxon>Sordariomycetes</taxon>
        <taxon>Sordariomycetidae</taxon>
        <taxon>Thyridiales</taxon>
        <taxon>Thyridiaceae</taxon>
        <taxon>Thyridium</taxon>
    </lineage>
</organism>
<reference evidence="3 4" key="1">
    <citation type="submission" date="2019-06" db="EMBL/GenBank/DDBJ databases">
        <title>Draft genome sequence of the filamentous fungus Phialemoniopsis curvata isolated from diesel fuel.</title>
        <authorList>
            <person name="Varaljay V.A."/>
            <person name="Lyon W.J."/>
            <person name="Crouch A.L."/>
            <person name="Drake C.E."/>
            <person name="Hollomon J.M."/>
            <person name="Nadeau L.J."/>
            <person name="Nunn H.S."/>
            <person name="Stevenson B.S."/>
            <person name="Bojanowski C.L."/>
            <person name="Crookes-Goodson W.J."/>
        </authorList>
    </citation>
    <scope>NUCLEOTIDE SEQUENCE [LARGE SCALE GENOMIC DNA]</scope>
    <source>
        <strain evidence="3 4">D216</strain>
    </source>
</reference>
<dbReference type="RefSeq" id="XP_030991098.1">
    <property type="nucleotide sequence ID" value="XM_031144395.1"/>
</dbReference>
<dbReference type="Gene3D" id="3.40.50.150">
    <property type="entry name" value="Vaccinia Virus protein VP39"/>
    <property type="match status" value="1"/>
</dbReference>
<evidence type="ECO:0000256" key="1">
    <source>
        <dbReference type="ARBA" id="ARBA00038158"/>
    </source>
</evidence>
<feature type="region of interest" description="Disordered" evidence="2">
    <location>
        <begin position="15"/>
        <end position="84"/>
    </location>
</feature>
<evidence type="ECO:0000313" key="3">
    <source>
        <dbReference type="EMBL" id="TPX09387.1"/>
    </source>
</evidence>
<feature type="compositionally biased region" description="Low complexity" evidence="2">
    <location>
        <begin position="145"/>
        <end position="154"/>
    </location>
</feature>
<feature type="region of interest" description="Disordered" evidence="2">
    <location>
        <begin position="350"/>
        <end position="383"/>
    </location>
</feature>